<keyword evidence="2" id="KW-1185">Reference proteome</keyword>
<organism evidence="1 2">
    <name type="scientific">Metamycoplasma orale</name>
    <name type="common">Mycoplasma orale</name>
    <dbReference type="NCBI Taxonomy" id="2121"/>
    <lineage>
        <taxon>Bacteria</taxon>
        <taxon>Bacillati</taxon>
        <taxon>Mycoplasmatota</taxon>
        <taxon>Mycoplasmoidales</taxon>
        <taxon>Metamycoplasmataceae</taxon>
        <taxon>Metamycoplasma</taxon>
    </lineage>
</organism>
<dbReference type="EMBL" id="LR214940">
    <property type="protein sequence ID" value="VEU55645.1"/>
    <property type="molecule type" value="Genomic_DNA"/>
</dbReference>
<name>A0A448ZWL3_METOS</name>
<dbReference type="KEGG" id="mob:NCTC10112_00342"/>
<dbReference type="InterPro" id="IPR027417">
    <property type="entry name" value="P-loop_NTPase"/>
</dbReference>
<dbReference type="RefSeq" id="WP_022935982.1">
    <property type="nucleotide sequence ID" value="NZ_LR214940.1"/>
</dbReference>
<evidence type="ECO:0000313" key="1">
    <source>
        <dbReference type="EMBL" id="VEU55645.1"/>
    </source>
</evidence>
<dbReference type="Gene3D" id="3.40.50.300">
    <property type="entry name" value="P-loop containing nucleotide triphosphate hydrolases"/>
    <property type="match status" value="1"/>
</dbReference>
<proteinExistence type="predicted"/>
<dbReference type="Proteomes" id="UP000290482">
    <property type="component" value="Chromosome"/>
</dbReference>
<gene>
    <name evidence="1" type="ORF">NCTC10112_00342</name>
</gene>
<dbReference type="OrthoDB" id="396469at2"/>
<sequence length="308" mass="35843">MEDFFKIKNINSKQNIGKNLNLWDEKLKEKILSHPKIVAIVNKLKLSKEQIALGFNYLSMYYDHLIKNADQEPQWKLKLNNSNLLEIDFSNVNAYKKQIESYNFWLTNISPLDDDIQDYFNIPEMSKPRSILIEANKALGFFDQALQNIIKIITTKPYDKGLLLVDENYINSRKIMKYLSFLYGTSKHKTVIFVDIDNLMNFYSLNLKNQEVIAEVNSLLMEVEYLFVNKLGTGTKPEWFINILIDILIRRETNKLPVFISSLADITDKNVSIVSSFGRDKNAGLIKLENLFRNTIARITHKFIAKKS</sequence>
<evidence type="ECO:0000313" key="2">
    <source>
        <dbReference type="Proteomes" id="UP000290482"/>
    </source>
</evidence>
<dbReference type="AlphaFoldDB" id="A0A448ZWL3"/>
<reference evidence="1 2" key="1">
    <citation type="submission" date="2019-01" db="EMBL/GenBank/DDBJ databases">
        <authorList>
            <consortium name="Pathogen Informatics"/>
        </authorList>
    </citation>
    <scope>NUCLEOTIDE SEQUENCE [LARGE SCALE GENOMIC DNA]</scope>
    <source>
        <strain evidence="1 2">NCTC10112</strain>
    </source>
</reference>
<accession>A0A448ZWL3</accession>
<protein>
    <submittedName>
        <fullName evidence="1">Uncharacterized protein</fullName>
    </submittedName>
</protein>